<dbReference type="AlphaFoldDB" id="A0A2C4P4P8"/>
<sequence>MRRGFISLVLFLAGLSLFLYPLVANYINNYVYKTRVIRYEKVVDNLKVEDVNEKFQKMETYNSLLGRAAFKMNDPFVQDAEVNKESLNFINKDEIFGTVSIPKINEELPIYLGASQENLSKGIGQIEGTSLPIGGKDTHAVLAGHRGYHGAKMFRHLDRLTDGDLFYVKVFGKQQEYKVVGREIINPNQVDKLNVIKGKDKVTLLTCEPYTSSKYRLLVYGERVEAKQNEIERQDKSIVDMRMYETRDLFEKLAFGIVGLIVICIGLYGLLKRKNK</sequence>
<dbReference type="Gene3D" id="2.40.260.10">
    <property type="entry name" value="Sortase"/>
    <property type="match status" value="1"/>
</dbReference>
<protein>
    <submittedName>
        <fullName evidence="2">Class C sortase</fullName>
    </submittedName>
</protein>
<organism evidence="2 3">
    <name type="scientific">Bacillus wiedmannii</name>
    <dbReference type="NCBI Taxonomy" id="1890302"/>
    <lineage>
        <taxon>Bacteria</taxon>
        <taxon>Bacillati</taxon>
        <taxon>Bacillota</taxon>
        <taxon>Bacilli</taxon>
        <taxon>Bacillales</taxon>
        <taxon>Bacillaceae</taxon>
        <taxon>Bacillus</taxon>
        <taxon>Bacillus cereus group</taxon>
    </lineage>
</organism>
<evidence type="ECO:0000313" key="2">
    <source>
        <dbReference type="EMBL" id="PHD60015.1"/>
    </source>
</evidence>
<dbReference type="RefSeq" id="WP_060489770.1">
    <property type="nucleotide sequence ID" value="NZ_LJXA01000025.1"/>
</dbReference>
<dbReference type="InterPro" id="IPR042002">
    <property type="entry name" value="Sortase_C"/>
</dbReference>
<gene>
    <name evidence="2" type="ORF">COF57_12400</name>
</gene>
<name>A0A2C4P4P8_9BACI</name>
<evidence type="ECO:0000313" key="3">
    <source>
        <dbReference type="Proteomes" id="UP000223364"/>
    </source>
</evidence>
<dbReference type="SUPFAM" id="SSF63817">
    <property type="entry name" value="Sortase"/>
    <property type="match status" value="1"/>
</dbReference>
<evidence type="ECO:0000256" key="1">
    <source>
        <dbReference type="ARBA" id="ARBA00022801"/>
    </source>
</evidence>
<dbReference type="GO" id="GO:0016787">
    <property type="term" value="F:hydrolase activity"/>
    <property type="evidence" value="ECO:0007669"/>
    <property type="project" value="UniProtKB-KW"/>
</dbReference>
<keyword evidence="1" id="KW-0378">Hydrolase</keyword>
<dbReference type="NCBIfam" id="NF033745">
    <property type="entry name" value="class_C_sortase"/>
    <property type="match status" value="1"/>
</dbReference>
<dbReference type="EMBL" id="NUSP01000011">
    <property type="protein sequence ID" value="PHD60015.1"/>
    <property type="molecule type" value="Genomic_DNA"/>
</dbReference>
<dbReference type="NCBIfam" id="TIGR01076">
    <property type="entry name" value="sortase_fam"/>
    <property type="match status" value="1"/>
</dbReference>
<dbReference type="Pfam" id="PF04203">
    <property type="entry name" value="Sortase"/>
    <property type="match status" value="1"/>
</dbReference>
<proteinExistence type="predicted"/>
<accession>A0A2C4P4P8</accession>
<reference evidence="2 3" key="1">
    <citation type="submission" date="2017-09" db="EMBL/GenBank/DDBJ databases">
        <title>Large-scale bioinformatics analysis of Bacillus genomes uncovers conserved roles of natural products in bacterial physiology.</title>
        <authorList>
            <consortium name="Agbiome Team Llc"/>
            <person name="Bleich R.M."/>
            <person name="Grubbs K.J."/>
            <person name="Santa Maria K.C."/>
            <person name="Allen S.E."/>
            <person name="Farag S."/>
            <person name="Shank E.A."/>
            <person name="Bowers A."/>
        </authorList>
    </citation>
    <scope>NUCLEOTIDE SEQUENCE [LARGE SCALE GENOMIC DNA]</scope>
    <source>
        <strain evidence="2 3">AFS044295</strain>
    </source>
</reference>
<dbReference type="InterPro" id="IPR005754">
    <property type="entry name" value="Sortase"/>
</dbReference>
<comment type="caution">
    <text evidence="2">The sequence shown here is derived from an EMBL/GenBank/DDBJ whole genome shotgun (WGS) entry which is preliminary data.</text>
</comment>
<dbReference type="CDD" id="cd05827">
    <property type="entry name" value="Sortase_C"/>
    <property type="match status" value="1"/>
</dbReference>
<dbReference type="InterPro" id="IPR023365">
    <property type="entry name" value="Sortase_dom-sf"/>
</dbReference>
<dbReference type="Proteomes" id="UP000223364">
    <property type="component" value="Unassembled WGS sequence"/>
</dbReference>